<comment type="caution">
    <text evidence="2">The sequence shown here is derived from an EMBL/GenBank/DDBJ whole genome shotgun (WGS) entry which is preliminary data.</text>
</comment>
<evidence type="ECO:0000259" key="1">
    <source>
        <dbReference type="PROSITE" id="PS51819"/>
    </source>
</evidence>
<accession>A0ABT5KLB5</accession>
<dbReference type="Proteomes" id="UP001221189">
    <property type="component" value="Unassembled WGS sequence"/>
</dbReference>
<gene>
    <name evidence="2" type="ORF">PRZ03_22295</name>
</gene>
<organism evidence="2 3">
    <name type="scientific">Roseateles albus</name>
    <dbReference type="NCBI Taxonomy" id="2987525"/>
    <lineage>
        <taxon>Bacteria</taxon>
        <taxon>Pseudomonadati</taxon>
        <taxon>Pseudomonadota</taxon>
        <taxon>Betaproteobacteria</taxon>
        <taxon>Burkholderiales</taxon>
        <taxon>Sphaerotilaceae</taxon>
        <taxon>Roseateles</taxon>
    </lineage>
</organism>
<dbReference type="RefSeq" id="WP_273602325.1">
    <property type="nucleotide sequence ID" value="NZ_JAQQXT010000019.1"/>
</dbReference>
<feature type="domain" description="VOC" evidence="1">
    <location>
        <begin position="7"/>
        <end position="122"/>
    </location>
</feature>
<evidence type="ECO:0000313" key="2">
    <source>
        <dbReference type="EMBL" id="MDC8774304.1"/>
    </source>
</evidence>
<dbReference type="SUPFAM" id="SSF54593">
    <property type="entry name" value="Glyoxalase/Bleomycin resistance protein/Dihydroxybiphenyl dioxygenase"/>
    <property type="match status" value="1"/>
</dbReference>
<dbReference type="InterPro" id="IPR004360">
    <property type="entry name" value="Glyas_Fos-R_dOase_dom"/>
</dbReference>
<proteinExistence type="predicted"/>
<dbReference type="InterPro" id="IPR037523">
    <property type="entry name" value="VOC_core"/>
</dbReference>
<reference evidence="2 3" key="1">
    <citation type="submission" date="2022-10" db="EMBL/GenBank/DDBJ databases">
        <title>Paucibacter sp. hw1 Genome sequencing.</title>
        <authorList>
            <person name="Park S."/>
        </authorList>
    </citation>
    <scope>NUCLEOTIDE SEQUENCE [LARGE SCALE GENOMIC DNA]</scope>
    <source>
        <strain evidence="3">hw1</strain>
    </source>
</reference>
<dbReference type="InterPro" id="IPR029068">
    <property type="entry name" value="Glyas_Bleomycin-R_OHBP_Dase"/>
</dbReference>
<dbReference type="Pfam" id="PF00903">
    <property type="entry name" value="Glyoxalase"/>
    <property type="match status" value="1"/>
</dbReference>
<protein>
    <submittedName>
        <fullName evidence="2">VOC family protein</fullName>
    </submittedName>
</protein>
<name>A0ABT5KLB5_9BURK</name>
<sequence>MTNQVEMIGQIAITVSDVEASVAYYRDVLGLKFLFNAGPGLAFLSDGSIRIMLTTPQGSGAIGANSILYFKTTDIESTHAAIVARGSVSERPPQFVSKMPDHDLWLGFLRDPDGNLVGLMEEKRSGSDARTVA</sequence>
<dbReference type="EMBL" id="JAQQXT010000019">
    <property type="protein sequence ID" value="MDC8774304.1"/>
    <property type="molecule type" value="Genomic_DNA"/>
</dbReference>
<dbReference type="PROSITE" id="PS51819">
    <property type="entry name" value="VOC"/>
    <property type="match status" value="1"/>
</dbReference>
<keyword evidence="3" id="KW-1185">Reference proteome</keyword>
<evidence type="ECO:0000313" key="3">
    <source>
        <dbReference type="Proteomes" id="UP001221189"/>
    </source>
</evidence>
<dbReference type="Gene3D" id="3.10.180.10">
    <property type="entry name" value="2,3-Dihydroxybiphenyl 1,2-Dioxygenase, domain 1"/>
    <property type="match status" value="1"/>
</dbReference>